<keyword evidence="3" id="KW-1185">Reference proteome</keyword>
<dbReference type="Proteomes" id="UP000006377">
    <property type="component" value="Chromosome"/>
</dbReference>
<evidence type="ECO:0000313" key="3">
    <source>
        <dbReference type="Proteomes" id="UP000006377"/>
    </source>
</evidence>
<sequence length="223" mass="23539">MFRLAALALFALVPIVAGPAAAVDAPARPQTVIVGLDLSKSNPLVMDAAYAARVGQRTADELDTLPVRSRIMLRTFGSYDSSANALKIDEVISSRAKPETVAEGIGALISAMPKLVGEGKLKAQGYTNIVSFLETTSQLVDCEASDVRIILLTDGFEDSEYAKLAGGGSLPRPQALYPGCAELMMLGVGQGGGSPTVTKRVSAQWQGWAEAAGFRKFTGLYDW</sequence>
<proteinExistence type="predicted"/>
<reference evidence="2 3" key="1">
    <citation type="journal article" date="2011" name="Stand. Genomic Sci.">
        <title>Complete genome sequence of Parvibaculum lavamentivorans type strain (DS-1(T)).</title>
        <authorList>
            <person name="Schleheck D."/>
            <person name="Weiss M."/>
            <person name="Pitluck S."/>
            <person name="Bruce D."/>
            <person name="Land M.L."/>
            <person name="Han S."/>
            <person name="Saunders E."/>
            <person name="Tapia R."/>
            <person name="Detter C."/>
            <person name="Brettin T."/>
            <person name="Han J."/>
            <person name="Woyke T."/>
            <person name="Goodwin L."/>
            <person name="Pennacchio L."/>
            <person name="Nolan M."/>
            <person name="Cook A.M."/>
            <person name="Kjelleberg S."/>
            <person name="Thomas T."/>
        </authorList>
    </citation>
    <scope>NUCLEOTIDE SEQUENCE [LARGE SCALE GENOMIC DNA]</scope>
    <source>
        <strain evidence="3">DS-1 / DSM 13023 / NCIMB 13966</strain>
    </source>
</reference>
<dbReference type="RefSeq" id="WP_012110536.1">
    <property type="nucleotide sequence ID" value="NC_009719.1"/>
</dbReference>
<dbReference type="KEGG" id="pla:Plav_1628"/>
<accession>A7HTL4</accession>
<dbReference type="EMBL" id="CP000774">
    <property type="protein sequence ID" value="ABS63247.1"/>
    <property type="molecule type" value="Genomic_DNA"/>
</dbReference>
<evidence type="ECO:0008006" key="4">
    <source>
        <dbReference type="Google" id="ProtNLM"/>
    </source>
</evidence>
<feature type="signal peptide" evidence="1">
    <location>
        <begin position="1"/>
        <end position="22"/>
    </location>
</feature>
<name>A7HTL4_PARL1</name>
<feature type="chain" id="PRO_5002707438" description="VWFA domain-containing protein" evidence="1">
    <location>
        <begin position="23"/>
        <end position="223"/>
    </location>
</feature>
<dbReference type="STRING" id="402881.Plav_1628"/>
<dbReference type="HOGENOM" id="CLU_1239186_0_0_5"/>
<protein>
    <recommendedName>
        <fullName evidence="4">VWFA domain-containing protein</fullName>
    </recommendedName>
</protein>
<keyword evidence="1" id="KW-0732">Signal</keyword>
<evidence type="ECO:0000256" key="1">
    <source>
        <dbReference type="SAM" id="SignalP"/>
    </source>
</evidence>
<dbReference type="eggNOG" id="ENOG5033DSX">
    <property type="taxonomic scope" value="Bacteria"/>
</dbReference>
<dbReference type="AlphaFoldDB" id="A7HTL4"/>
<dbReference type="OrthoDB" id="8444202at2"/>
<gene>
    <name evidence="2" type="ordered locus">Plav_1628</name>
</gene>
<organism evidence="2 3">
    <name type="scientific">Parvibaculum lavamentivorans (strain DS-1 / DSM 13023 / NCIMB 13966)</name>
    <dbReference type="NCBI Taxonomy" id="402881"/>
    <lineage>
        <taxon>Bacteria</taxon>
        <taxon>Pseudomonadati</taxon>
        <taxon>Pseudomonadota</taxon>
        <taxon>Alphaproteobacteria</taxon>
        <taxon>Hyphomicrobiales</taxon>
        <taxon>Parvibaculaceae</taxon>
        <taxon>Parvibaculum</taxon>
    </lineage>
</organism>
<evidence type="ECO:0000313" key="2">
    <source>
        <dbReference type="EMBL" id="ABS63247.1"/>
    </source>
</evidence>